<dbReference type="Pfam" id="PF13560">
    <property type="entry name" value="HTH_31"/>
    <property type="match status" value="1"/>
</dbReference>
<protein>
    <recommendedName>
        <fullName evidence="1">DUF5753 domain-containing protein</fullName>
    </recommendedName>
</protein>
<reference evidence="2 3" key="1">
    <citation type="submission" date="2019-07" db="EMBL/GenBank/DDBJ databases">
        <title>Whole genome shotgun sequence of Pseudonocardia asaccharolytica NBRC 16224.</title>
        <authorList>
            <person name="Hosoyama A."/>
            <person name="Uohara A."/>
            <person name="Ohji S."/>
            <person name="Ichikawa N."/>
        </authorList>
    </citation>
    <scope>NUCLEOTIDE SEQUENCE [LARGE SCALE GENOMIC DNA]</scope>
    <source>
        <strain evidence="2 3">NBRC 16224</strain>
    </source>
</reference>
<keyword evidence="3" id="KW-1185">Reference proteome</keyword>
<accession>A0A511D1A4</accession>
<sequence length="152" mass="16467">MKGASGRRPSSDEVATGPQTGSTVLRIVLGTQLRRLREANGISREAAGEAIRASHAKTSRLGLGRVGFKERDVADLLTLYGITDARNVILVDPGVQFTEEIDRRVHLRRSRQKMLTQPGAPQLWAIVDEAAAYGSSSSERWCRIPAVSTANG</sequence>
<organism evidence="2 3">
    <name type="scientific">Pseudonocardia asaccharolytica DSM 44247 = NBRC 16224</name>
    <dbReference type="NCBI Taxonomy" id="1123024"/>
    <lineage>
        <taxon>Bacteria</taxon>
        <taxon>Bacillati</taxon>
        <taxon>Actinomycetota</taxon>
        <taxon>Actinomycetes</taxon>
        <taxon>Pseudonocardiales</taxon>
        <taxon>Pseudonocardiaceae</taxon>
        <taxon>Pseudonocardia</taxon>
    </lineage>
</organism>
<evidence type="ECO:0000259" key="1">
    <source>
        <dbReference type="Pfam" id="PF19054"/>
    </source>
</evidence>
<dbReference type="STRING" id="1123024.GCA_000423625_02469"/>
<dbReference type="AlphaFoldDB" id="A0A511D1A4"/>
<feature type="domain" description="DUF5753" evidence="1">
    <location>
        <begin position="89"/>
        <end position="133"/>
    </location>
</feature>
<comment type="caution">
    <text evidence="2">The sequence shown here is derived from an EMBL/GenBank/DDBJ whole genome shotgun (WGS) entry which is preliminary data.</text>
</comment>
<dbReference type="InterPro" id="IPR043917">
    <property type="entry name" value="DUF5753"/>
</dbReference>
<dbReference type="Pfam" id="PF19054">
    <property type="entry name" value="DUF5753"/>
    <property type="match status" value="1"/>
</dbReference>
<evidence type="ECO:0000313" key="2">
    <source>
        <dbReference type="EMBL" id="GEL18313.1"/>
    </source>
</evidence>
<proteinExistence type="predicted"/>
<dbReference type="EMBL" id="BJVI01000018">
    <property type="protein sequence ID" value="GEL18313.1"/>
    <property type="molecule type" value="Genomic_DNA"/>
</dbReference>
<name>A0A511D1A4_9PSEU</name>
<dbReference type="Proteomes" id="UP000321328">
    <property type="component" value="Unassembled WGS sequence"/>
</dbReference>
<dbReference type="OrthoDB" id="4285266at2"/>
<gene>
    <name evidence="2" type="ORF">PA7_21500</name>
</gene>
<evidence type="ECO:0000313" key="3">
    <source>
        <dbReference type="Proteomes" id="UP000321328"/>
    </source>
</evidence>